<proteinExistence type="predicted"/>
<reference evidence="2 3" key="1">
    <citation type="submission" date="2019-06" db="EMBL/GenBank/DDBJ databases">
        <title>Sequencing the genomes of 1000 actinobacteria strains.</title>
        <authorList>
            <person name="Klenk H.-P."/>
        </authorList>
    </citation>
    <scope>NUCLEOTIDE SEQUENCE [LARGE SCALE GENOMIC DNA]</scope>
    <source>
        <strain evidence="2 3">DSM 18607</strain>
    </source>
</reference>
<protein>
    <submittedName>
        <fullName evidence="2">Uncharacterized protein DUF559</fullName>
    </submittedName>
</protein>
<dbReference type="AlphaFoldDB" id="A0A542DZA4"/>
<gene>
    <name evidence="2" type="ORF">FB458_1474</name>
</gene>
<comment type="caution">
    <text evidence="2">The sequence shown here is derived from an EMBL/GenBank/DDBJ whole genome shotgun (WGS) entry which is preliminary data.</text>
</comment>
<dbReference type="Proteomes" id="UP000317893">
    <property type="component" value="Unassembled WGS sequence"/>
</dbReference>
<dbReference type="Pfam" id="PF04480">
    <property type="entry name" value="DUF559"/>
    <property type="match status" value="1"/>
</dbReference>
<dbReference type="SUPFAM" id="SSF52980">
    <property type="entry name" value="Restriction endonuclease-like"/>
    <property type="match status" value="1"/>
</dbReference>
<sequence>MPADPARVVTELTRLGGCATRRQLRRAVSARAVENAVRDGVVLRVARGRYALPLTEAHRREAHRLGGTLSHLSAALAHGWAVKTPTEQAWVTVARHRHPDAAARKGAVLVYADLARGEVRDGVTTPLRTVLDCARRLPFDEALAVADSALREGDVTPAELRATADRQRGPGSVQVRRVAWAASHLAANPFESVLRAIVLDVPGLHVTPQLRVTGSGLWARVDLGDERLRLALEAEGFAFHRTRKDLVRDCHRYTELTLHGWSVLRFTWEDVMHHPDWVRWAVEGWLATRAGREVAAPPRRDVRAA</sequence>
<feature type="domain" description="DUF559" evidence="1">
    <location>
        <begin position="221"/>
        <end position="278"/>
    </location>
</feature>
<dbReference type="Gene3D" id="3.40.960.10">
    <property type="entry name" value="VSR Endonuclease"/>
    <property type="match status" value="1"/>
</dbReference>
<dbReference type="InterPro" id="IPR011335">
    <property type="entry name" value="Restrct_endonuc-II-like"/>
</dbReference>
<accession>A0A542DZA4</accession>
<name>A0A542DZA4_9MICO</name>
<evidence type="ECO:0000313" key="2">
    <source>
        <dbReference type="EMBL" id="TQJ08386.1"/>
    </source>
</evidence>
<organism evidence="2 3">
    <name type="scientific">Lapillicoccus jejuensis</name>
    <dbReference type="NCBI Taxonomy" id="402171"/>
    <lineage>
        <taxon>Bacteria</taxon>
        <taxon>Bacillati</taxon>
        <taxon>Actinomycetota</taxon>
        <taxon>Actinomycetes</taxon>
        <taxon>Micrococcales</taxon>
        <taxon>Intrasporangiaceae</taxon>
        <taxon>Lapillicoccus</taxon>
    </lineage>
</organism>
<evidence type="ECO:0000313" key="3">
    <source>
        <dbReference type="Proteomes" id="UP000317893"/>
    </source>
</evidence>
<keyword evidence="3" id="KW-1185">Reference proteome</keyword>
<dbReference type="InterPro" id="IPR007569">
    <property type="entry name" value="DUF559"/>
</dbReference>
<evidence type="ECO:0000259" key="1">
    <source>
        <dbReference type="Pfam" id="PF04480"/>
    </source>
</evidence>
<dbReference type="EMBL" id="VFMN01000001">
    <property type="protein sequence ID" value="TQJ08386.1"/>
    <property type="molecule type" value="Genomic_DNA"/>
</dbReference>
<dbReference type="OrthoDB" id="4310518at2"/>
<dbReference type="RefSeq" id="WP_141847907.1">
    <property type="nucleotide sequence ID" value="NZ_BAAAPR010000004.1"/>
</dbReference>